<comment type="caution">
    <text evidence="2">The sequence shown here is derived from an EMBL/GenBank/DDBJ whole genome shotgun (WGS) entry which is preliminary data.</text>
</comment>
<protein>
    <recommendedName>
        <fullName evidence="1">Complex 1 LYR protein domain-containing protein</fullName>
    </recommendedName>
</protein>
<dbReference type="EMBL" id="PYDT01000005">
    <property type="protein sequence ID" value="THU59798.1"/>
    <property type="molecule type" value="Genomic_DNA"/>
</dbReference>
<dbReference type="AlphaFoldDB" id="A0A4S8JD98"/>
<organism evidence="2 3">
    <name type="scientific">Musa balbisiana</name>
    <name type="common">Banana</name>
    <dbReference type="NCBI Taxonomy" id="52838"/>
    <lineage>
        <taxon>Eukaryota</taxon>
        <taxon>Viridiplantae</taxon>
        <taxon>Streptophyta</taxon>
        <taxon>Embryophyta</taxon>
        <taxon>Tracheophyta</taxon>
        <taxon>Spermatophyta</taxon>
        <taxon>Magnoliopsida</taxon>
        <taxon>Liliopsida</taxon>
        <taxon>Zingiberales</taxon>
        <taxon>Musaceae</taxon>
        <taxon>Musa</taxon>
    </lineage>
</organism>
<keyword evidence="3" id="KW-1185">Reference proteome</keyword>
<sequence>MLKFLFIAGGGFERKDPCKECLDAIPPRISTYMLEMFCFLTLVVPSLCSIPFDDLNRKSPLRLRYGPIELQARIAYASIHPSPPLLYCVLLLLLLLLFLCLLPCSSSPPAPNGSMDILDMGSEAIQAAKVYRSLLKAVKKYIGNDGSKRHFRDYITEEFQKNASVSDQATVENKIKLAHEYTFLLNSVHHHKELLFSYNIAVDRSDEMKKILNKSAASVGLRLPDVYQP</sequence>
<proteinExistence type="predicted"/>
<dbReference type="PANTHER" id="PTHR35763">
    <property type="entry name" value="COMPLEX 1 LYR-LIKE PROTEIN"/>
    <property type="match status" value="1"/>
</dbReference>
<gene>
    <name evidence="2" type="ORF">C4D60_Mb07t05840</name>
</gene>
<name>A0A4S8JD98_MUSBA</name>
<evidence type="ECO:0000313" key="2">
    <source>
        <dbReference type="EMBL" id="THU59798.1"/>
    </source>
</evidence>
<evidence type="ECO:0000313" key="3">
    <source>
        <dbReference type="Proteomes" id="UP000317650"/>
    </source>
</evidence>
<reference evidence="2 3" key="1">
    <citation type="journal article" date="2019" name="Nat. Plants">
        <title>Genome sequencing of Musa balbisiana reveals subgenome evolution and function divergence in polyploid bananas.</title>
        <authorList>
            <person name="Yao X."/>
        </authorList>
    </citation>
    <scope>NUCLEOTIDE SEQUENCE [LARGE SCALE GENOMIC DNA]</scope>
    <source>
        <strain evidence="3">cv. DH-PKW</strain>
        <tissue evidence="2">Leaves</tissue>
    </source>
</reference>
<dbReference type="Proteomes" id="UP000317650">
    <property type="component" value="Chromosome 7"/>
</dbReference>
<feature type="domain" description="Complex 1 LYR protein" evidence="1">
    <location>
        <begin position="126"/>
        <end position="181"/>
    </location>
</feature>
<dbReference type="PANTHER" id="PTHR35763:SF1">
    <property type="entry name" value="OS11G0133900 PROTEIN"/>
    <property type="match status" value="1"/>
</dbReference>
<dbReference type="Pfam" id="PF05347">
    <property type="entry name" value="Complex1_LYR"/>
    <property type="match status" value="1"/>
</dbReference>
<dbReference type="InterPro" id="IPR008011">
    <property type="entry name" value="Complex1_LYR_dom"/>
</dbReference>
<evidence type="ECO:0000259" key="1">
    <source>
        <dbReference type="Pfam" id="PF05347"/>
    </source>
</evidence>
<accession>A0A4S8JD98</accession>